<accession>A0AAV5NTI2</accession>
<reference evidence="3" key="1">
    <citation type="journal article" date="2019" name="Int. J. Syst. Evol. Microbiol.">
        <title>The Global Catalogue of Microorganisms (GCM) 10K type strain sequencing project: providing services to taxonomists for standard genome sequencing and annotation.</title>
        <authorList>
            <consortium name="The Broad Institute Genomics Platform"/>
            <consortium name="The Broad Institute Genome Sequencing Center for Infectious Disease"/>
            <person name="Wu L."/>
            <person name="Ma J."/>
        </authorList>
    </citation>
    <scope>NUCLEOTIDE SEQUENCE [LARGE SCALE GENOMIC DNA]</scope>
    <source>
        <strain evidence="3">NBRC 15640</strain>
    </source>
</reference>
<protein>
    <submittedName>
        <fullName evidence="2">GCN5 family N-acetyltransferase</fullName>
    </submittedName>
</protein>
<dbReference type="CDD" id="cd04301">
    <property type="entry name" value="NAT_SF"/>
    <property type="match status" value="1"/>
</dbReference>
<evidence type="ECO:0000259" key="1">
    <source>
        <dbReference type="PROSITE" id="PS51186"/>
    </source>
</evidence>
<dbReference type="EMBL" id="BSNX01000041">
    <property type="protein sequence ID" value="GLQ73930.1"/>
    <property type="molecule type" value="Genomic_DNA"/>
</dbReference>
<organism evidence="2 3">
    <name type="scientific">Vibrio penaeicida</name>
    <dbReference type="NCBI Taxonomy" id="104609"/>
    <lineage>
        <taxon>Bacteria</taxon>
        <taxon>Pseudomonadati</taxon>
        <taxon>Pseudomonadota</taxon>
        <taxon>Gammaproteobacteria</taxon>
        <taxon>Vibrionales</taxon>
        <taxon>Vibrionaceae</taxon>
        <taxon>Vibrio</taxon>
    </lineage>
</organism>
<dbReference type="InterPro" id="IPR016181">
    <property type="entry name" value="Acyl_CoA_acyltransferase"/>
</dbReference>
<sequence length="152" mass="17378">MDIIQLYPHNIGVPEIIEEIDHLMNSLYSEDSNDLLPLGALNSENVYFAGVYIHEELAACGAVVFKKADKTYGEFKRIYVKPKFRGQNLSKGILDHLITESNARGVRTIRLETGNKQVAAIKLYETFGFKRRDVYGDYEHDPTSVYMELNCR</sequence>
<dbReference type="GO" id="GO:0016747">
    <property type="term" value="F:acyltransferase activity, transferring groups other than amino-acyl groups"/>
    <property type="evidence" value="ECO:0007669"/>
    <property type="project" value="InterPro"/>
</dbReference>
<dbReference type="InterPro" id="IPR000182">
    <property type="entry name" value="GNAT_dom"/>
</dbReference>
<dbReference type="InterPro" id="IPR052777">
    <property type="entry name" value="Acetyltransferase_Enz"/>
</dbReference>
<dbReference type="PROSITE" id="PS51186">
    <property type="entry name" value="GNAT"/>
    <property type="match status" value="1"/>
</dbReference>
<feature type="domain" description="N-acetyltransferase" evidence="1">
    <location>
        <begin position="1"/>
        <end position="152"/>
    </location>
</feature>
<comment type="caution">
    <text evidence="2">The sequence shown here is derived from an EMBL/GenBank/DDBJ whole genome shotgun (WGS) entry which is preliminary data.</text>
</comment>
<dbReference type="PANTHER" id="PTHR43305:SF1">
    <property type="entry name" value="FAMILY N-ACETYLTRANSFERASE, PUTATIVE (AFU_ORTHOLOGUE AFUA_2G01380)-RELATED"/>
    <property type="match status" value="1"/>
</dbReference>
<proteinExistence type="predicted"/>
<evidence type="ECO:0000313" key="2">
    <source>
        <dbReference type="EMBL" id="GLQ73930.1"/>
    </source>
</evidence>
<name>A0AAV5NTI2_9VIBR</name>
<dbReference type="AlphaFoldDB" id="A0AAV5NTI2"/>
<dbReference type="Proteomes" id="UP001156690">
    <property type="component" value="Unassembled WGS sequence"/>
</dbReference>
<dbReference type="PANTHER" id="PTHR43305">
    <property type="entry name" value="FAMILY N-ACETYLTRANSFERASE, PUTATIVE (AFU_ORTHOLOGUE AFUA_2G01380)-RELATED"/>
    <property type="match status" value="1"/>
</dbReference>
<dbReference type="Gene3D" id="3.40.630.30">
    <property type="match status" value="1"/>
</dbReference>
<evidence type="ECO:0000313" key="3">
    <source>
        <dbReference type="Proteomes" id="UP001156690"/>
    </source>
</evidence>
<gene>
    <name evidence="2" type="ORF">GCM10007932_32900</name>
</gene>
<dbReference type="SUPFAM" id="SSF55729">
    <property type="entry name" value="Acyl-CoA N-acyltransferases (Nat)"/>
    <property type="match status" value="1"/>
</dbReference>
<dbReference type="Pfam" id="PF00583">
    <property type="entry name" value="Acetyltransf_1"/>
    <property type="match status" value="1"/>
</dbReference>
<dbReference type="RefSeq" id="WP_126609147.1">
    <property type="nucleotide sequence ID" value="NZ_AP025145.1"/>
</dbReference>
<keyword evidence="3" id="KW-1185">Reference proteome</keyword>